<protein>
    <submittedName>
        <fullName evidence="1">Uncharacterized protein</fullName>
    </submittedName>
</protein>
<dbReference type="EMBL" id="AAOG01000002">
    <property type="protein sequence ID" value="EAR12611.1"/>
    <property type="molecule type" value="Genomic_DNA"/>
</dbReference>
<gene>
    <name evidence="1" type="ORF">PI23P_08295</name>
</gene>
<sequence length="75" mass="8408">MKKIEPYRNINDAISNLDNGGRFYNILTKADDGIISKSELGKVGGIFNDKQQMILFLELSISKLDNGKKTLSFLN</sequence>
<name>A4BZL8_9FLAO</name>
<dbReference type="OrthoDB" id="823324at2"/>
<dbReference type="Proteomes" id="UP000003053">
    <property type="component" value="Unassembled WGS sequence"/>
</dbReference>
<evidence type="ECO:0000313" key="2">
    <source>
        <dbReference type="Proteomes" id="UP000003053"/>
    </source>
</evidence>
<evidence type="ECO:0000313" key="1">
    <source>
        <dbReference type="EMBL" id="EAR12611.1"/>
    </source>
</evidence>
<dbReference type="RefSeq" id="WP_004570279.1">
    <property type="nucleotide sequence ID" value="NZ_CH724148.1"/>
</dbReference>
<proteinExistence type="predicted"/>
<keyword evidence="2" id="KW-1185">Reference proteome</keyword>
<dbReference type="STRING" id="313594.PI23P_08295"/>
<reference evidence="1 2" key="1">
    <citation type="submission" date="2006-02" db="EMBL/GenBank/DDBJ databases">
        <authorList>
            <person name="Murray A."/>
            <person name="Staley J."/>
            <person name="Ferriera S."/>
            <person name="Johnson J."/>
            <person name="Kravitz S."/>
            <person name="Halpern A."/>
            <person name="Remington K."/>
            <person name="Beeson K."/>
            <person name="Tran B."/>
            <person name="Rogers Y.-H."/>
            <person name="Friedman R."/>
            <person name="Venter J.C."/>
        </authorList>
    </citation>
    <scope>NUCLEOTIDE SEQUENCE [LARGE SCALE GENOMIC DNA]</scope>
    <source>
        <strain evidence="1 2">23-P</strain>
    </source>
</reference>
<dbReference type="AlphaFoldDB" id="A4BZL8"/>
<dbReference type="HOGENOM" id="CLU_2667945_0_0_10"/>
<comment type="caution">
    <text evidence="1">The sequence shown here is derived from an EMBL/GenBank/DDBJ whole genome shotgun (WGS) entry which is preliminary data.</text>
</comment>
<accession>A4BZL8</accession>
<organism evidence="1 2">
    <name type="scientific">Polaribacter irgensii 23-P</name>
    <dbReference type="NCBI Taxonomy" id="313594"/>
    <lineage>
        <taxon>Bacteria</taxon>
        <taxon>Pseudomonadati</taxon>
        <taxon>Bacteroidota</taxon>
        <taxon>Flavobacteriia</taxon>
        <taxon>Flavobacteriales</taxon>
        <taxon>Flavobacteriaceae</taxon>
    </lineage>
</organism>